<dbReference type="Gene3D" id="2.30.39.10">
    <property type="entry name" value="Alpha-1-antitrypsin, domain 1"/>
    <property type="match status" value="1"/>
</dbReference>
<dbReference type="AlphaFoldDB" id="A0A7J7LSC3"/>
<feature type="domain" description="Serpin" evidence="2">
    <location>
        <begin position="6"/>
        <end position="79"/>
    </location>
</feature>
<dbReference type="InterPro" id="IPR042185">
    <property type="entry name" value="Serpin_sf_2"/>
</dbReference>
<dbReference type="Pfam" id="PF00079">
    <property type="entry name" value="Serpin"/>
    <property type="match status" value="1"/>
</dbReference>
<evidence type="ECO:0000313" key="3">
    <source>
        <dbReference type="EMBL" id="KAF6145565.1"/>
    </source>
</evidence>
<dbReference type="InterPro" id="IPR042178">
    <property type="entry name" value="Serpin_sf_1"/>
</dbReference>
<comment type="caution">
    <text evidence="3">The sequence shown here is derived from an EMBL/GenBank/DDBJ whole genome shotgun (WGS) entry which is preliminary data.</text>
</comment>
<sequence length="84" mass="9512">MMQVGLDGIVMGNYRISTVAHKSIVKSNEEGIGAVVIIVIFRNKCWHDPLDFGMDYLFMFIMRDDRNGVIMFMGYVPNPPVEGN</sequence>
<dbReference type="InterPro" id="IPR023796">
    <property type="entry name" value="Serpin_dom"/>
</dbReference>
<reference evidence="3 4" key="1">
    <citation type="journal article" date="2020" name="IScience">
        <title>Genome Sequencing of the Endangered Kingdonia uniflora (Circaeasteraceae, Ranunculales) Reveals Potential Mechanisms of Evolutionary Specialization.</title>
        <authorList>
            <person name="Sun Y."/>
            <person name="Deng T."/>
            <person name="Zhang A."/>
            <person name="Moore M.J."/>
            <person name="Landis J.B."/>
            <person name="Lin N."/>
            <person name="Zhang H."/>
            <person name="Zhang X."/>
            <person name="Huang J."/>
            <person name="Zhang X."/>
            <person name="Sun H."/>
            <person name="Wang H."/>
        </authorList>
    </citation>
    <scope>NUCLEOTIDE SEQUENCE [LARGE SCALE GENOMIC DNA]</scope>
    <source>
        <strain evidence="3">TB1705</strain>
        <tissue evidence="3">Leaf</tissue>
    </source>
</reference>
<dbReference type="Gene3D" id="3.30.497.10">
    <property type="entry name" value="Antithrombin, subunit I, domain 2"/>
    <property type="match status" value="1"/>
</dbReference>
<evidence type="ECO:0000256" key="1">
    <source>
        <dbReference type="ARBA" id="ARBA00009500"/>
    </source>
</evidence>
<evidence type="ECO:0000313" key="4">
    <source>
        <dbReference type="Proteomes" id="UP000541444"/>
    </source>
</evidence>
<dbReference type="Proteomes" id="UP000541444">
    <property type="component" value="Unassembled WGS sequence"/>
</dbReference>
<comment type="similarity">
    <text evidence="1">Belongs to the serpin family.</text>
</comment>
<gene>
    <name evidence="3" type="ORF">GIB67_037598</name>
</gene>
<name>A0A7J7LSC3_9MAGN</name>
<organism evidence="3 4">
    <name type="scientific">Kingdonia uniflora</name>
    <dbReference type="NCBI Taxonomy" id="39325"/>
    <lineage>
        <taxon>Eukaryota</taxon>
        <taxon>Viridiplantae</taxon>
        <taxon>Streptophyta</taxon>
        <taxon>Embryophyta</taxon>
        <taxon>Tracheophyta</taxon>
        <taxon>Spermatophyta</taxon>
        <taxon>Magnoliopsida</taxon>
        <taxon>Ranunculales</taxon>
        <taxon>Circaeasteraceae</taxon>
        <taxon>Kingdonia</taxon>
    </lineage>
</organism>
<dbReference type="OrthoDB" id="1063785at2759"/>
<protein>
    <recommendedName>
        <fullName evidence="2">Serpin domain-containing protein</fullName>
    </recommendedName>
</protein>
<dbReference type="EMBL" id="JACGCM010002050">
    <property type="protein sequence ID" value="KAF6145565.1"/>
    <property type="molecule type" value="Genomic_DNA"/>
</dbReference>
<proteinExistence type="inferred from homology"/>
<evidence type="ECO:0000259" key="2">
    <source>
        <dbReference type="Pfam" id="PF00079"/>
    </source>
</evidence>
<dbReference type="InterPro" id="IPR036186">
    <property type="entry name" value="Serpin_sf"/>
</dbReference>
<dbReference type="SUPFAM" id="SSF56574">
    <property type="entry name" value="Serpins"/>
    <property type="match status" value="1"/>
</dbReference>
<accession>A0A7J7LSC3</accession>
<keyword evidence="4" id="KW-1185">Reference proteome</keyword>